<dbReference type="AlphaFoldDB" id="A0A2T4CZC3"/>
<keyword evidence="1" id="KW-0812">Transmembrane</keyword>
<evidence type="ECO:0000256" key="2">
    <source>
        <dbReference type="SAM" id="SignalP"/>
    </source>
</evidence>
<dbReference type="EMBL" id="PYVN01000002">
    <property type="protein sequence ID" value="PTB86920.1"/>
    <property type="molecule type" value="Genomic_DNA"/>
</dbReference>
<keyword evidence="1" id="KW-1133">Transmembrane helix</keyword>
<evidence type="ECO:0000313" key="3">
    <source>
        <dbReference type="EMBL" id="PTB86920.1"/>
    </source>
</evidence>
<keyword evidence="2" id="KW-0732">Signal</keyword>
<feature type="transmembrane region" description="Helical" evidence="1">
    <location>
        <begin position="158"/>
        <end position="177"/>
    </location>
</feature>
<feature type="signal peptide" evidence="2">
    <location>
        <begin position="1"/>
        <end position="24"/>
    </location>
</feature>
<comment type="caution">
    <text evidence="3">The sequence shown here is derived from an EMBL/GenBank/DDBJ whole genome shotgun (WGS) entry which is preliminary data.</text>
</comment>
<accession>A0A2T4CZC3</accession>
<sequence>MKKITFIKSLLVLLAASFSFSIQAATLSLAGTTSYNANGFKGSISEILNINSFIPDASVGFYVPKPNPTAMSAAHVQTALSAIGSSFVVTDFFKINSPASNTLNTAPLGLSFSGFLMKYGTTTLIGLFNSPISSLDFLPHNGKDVSHIAYFNTSVSEVPVPAALWLFAPAMMGLLGLRRRLKK</sequence>
<evidence type="ECO:0008006" key="4">
    <source>
        <dbReference type="Google" id="ProtNLM"/>
    </source>
</evidence>
<keyword evidence="1" id="KW-0472">Membrane</keyword>
<proteinExistence type="predicted"/>
<organism evidence="3">
    <name type="scientific">Pseudidiomarina aestuarii</name>
    <dbReference type="NCBI Taxonomy" id="624146"/>
    <lineage>
        <taxon>Bacteria</taxon>
        <taxon>Pseudomonadati</taxon>
        <taxon>Pseudomonadota</taxon>
        <taxon>Gammaproteobacteria</taxon>
        <taxon>Alteromonadales</taxon>
        <taxon>Idiomarinaceae</taxon>
        <taxon>Pseudidiomarina</taxon>
    </lineage>
</organism>
<name>A0A2T4CZC3_9GAMM</name>
<reference evidence="3" key="1">
    <citation type="submission" date="2018-03" db="EMBL/GenBank/DDBJ databases">
        <title>Cross-interface Injection: A General Nanoliter Liquid Handling Method Applied to Single Cells Genome Amplification Automated Nanoliter Liquid Handling Applied to Single Cell Multiple Displacement Amplification.</title>
        <authorList>
            <person name="Yun J."/>
            <person name="Xu P."/>
            <person name="Xu J."/>
            <person name="Dai X."/>
            <person name="Wang Y."/>
            <person name="Zheng X."/>
            <person name="Cao C."/>
            <person name="Yi Q."/>
            <person name="Zhu Y."/>
            <person name="Wang L."/>
            <person name="Dong Z."/>
            <person name="Huang Y."/>
            <person name="Huang L."/>
            <person name="Du W."/>
        </authorList>
    </citation>
    <scope>NUCLEOTIDE SEQUENCE [LARGE SCALE GENOMIC DNA]</scope>
    <source>
        <strain evidence="3">Z-D3-2</strain>
    </source>
</reference>
<feature type="chain" id="PRO_5015593688" description="PEP-CTERM sorting domain-containing protein" evidence="2">
    <location>
        <begin position="25"/>
        <end position="183"/>
    </location>
</feature>
<protein>
    <recommendedName>
        <fullName evidence="4">PEP-CTERM sorting domain-containing protein</fullName>
    </recommendedName>
</protein>
<gene>
    <name evidence="3" type="ORF">C9940_00425</name>
</gene>
<evidence type="ECO:0000256" key="1">
    <source>
        <dbReference type="SAM" id="Phobius"/>
    </source>
</evidence>